<name>A0ABU8LHJ4_9MICO</name>
<keyword evidence="5" id="KW-0233">DNA recombination</keyword>
<sequence length="357" mass="40358">MVCGGHLVKNGRHRSGTQRWRCPSCGASSVRRRPDVTRREQLRRFVTWLTGKQTQAEIDGTTTGRTFRREIAWCWALEPRLPPATEIHHAVLVDGFWVSGWCLLIALSDTGRVLAWQWSGGESVAAWKALLEQVAAPGVLVSDGGSGLPTALAVCWPETKHQRCLFHLQMNVSRHLTRNPRTDAGRALRALVMRLSDIHDEDAAIAWRLKLEVRWKAFGHLTRERTMFRNGQWGFTHDRLRKAWQLIRHVSRNETLFTWITYGNPRTTSPLEGGINSQIRDVLRRHRGLSEQHQKRAVEWFLALHELPLDEAIALAKPAPTPSPQTEPNETSNTAPYGTGLDPAEGLWTRSGWAGHG</sequence>
<keyword evidence="3" id="KW-0815">Transposition</keyword>
<evidence type="ECO:0000256" key="4">
    <source>
        <dbReference type="ARBA" id="ARBA00023125"/>
    </source>
</evidence>
<dbReference type="NCBIfam" id="NF033544">
    <property type="entry name" value="transpos_IS1249"/>
    <property type="match status" value="1"/>
</dbReference>
<dbReference type="InterPro" id="IPR001207">
    <property type="entry name" value="Transposase_mutator"/>
</dbReference>
<accession>A0ABU8LHJ4</accession>
<comment type="similarity">
    <text evidence="2">Belongs to the transposase mutator family.</text>
</comment>
<evidence type="ECO:0000256" key="2">
    <source>
        <dbReference type="ARBA" id="ARBA00010961"/>
    </source>
</evidence>
<dbReference type="Pfam" id="PF00872">
    <property type="entry name" value="Transposase_mut"/>
    <property type="match status" value="1"/>
</dbReference>
<dbReference type="InterPro" id="IPR048004">
    <property type="entry name" value="IS1249_transpos"/>
</dbReference>
<comment type="function">
    <text evidence="1">Required for the transposition of the insertion element.</text>
</comment>
<evidence type="ECO:0000313" key="7">
    <source>
        <dbReference type="EMBL" id="MEJ1090683.1"/>
    </source>
</evidence>
<proteinExistence type="inferred from homology"/>
<keyword evidence="8" id="KW-1185">Reference proteome</keyword>
<reference evidence="7 8" key="1">
    <citation type="submission" date="2024-02" db="EMBL/GenBank/DDBJ databases">
        <authorList>
            <person name="Saticioglu I.B."/>
        </authorList>
    </citation>
    <scope>NUCLEOTIDE SEQUENCE [LARGE SCALE GENOMIC DNA]</scope>
    <source>
        <strain evidence="7 8">Mu-43</strain>
    </source>
</reference>
<comment type="caution">
    <text evidence="7">The sequence shown here is derived from an EMBL/GenBank/DDBJ whole genome shotgun (WGS) entry which is preliminary data.</text>
</comment>
<gene>
    <name evidence="7" type="ORF">WDU93_03170</name>
</gene>
<evidence type="ECO:0000256" key="6">
    <source>
        <dbReference type="SAM" id="MobiDB-lite"/>
    </source>
</evidence>
<organism evidence="7 8">
    <name type="scientific">Microbacterium istanbulense</name>
    <dbReference type="NCBI Taxonomy" id="3122049"/>
    <lineage>
        <taxon>Bacteria</taxon>
        <taxon>Bacillati</taxon>
        <taxon>Actinomycetota</taxon>
        <taxon>Actinomycetes</taxon>
        <taxon>Micrococcales</taxon>
        <taxon>Microbacteriaceae</taxon>
        <taxon>Microbacterium</taxon>
    </lineage>
</organism>
<dbReference type="EMBL" id="JBBDGN010000002">
    <property type="protein sequence ID" value="MEJ1090683.1"/>
    <property type="molecule type" value="Genomic_DNA"/>
</dbReference>
<feature type="compositionally biased region" description="Polar residues" evidence="6">
    <location>
        <begin position="326"/>
        <end position="336"/>
    </location>
</feature>
<evidence type="ECO:0000313" key="8">
    <source>
        <dbReference type="Proteomes" id="UP001366085"/>
    </source>
</evidence>
<dbReference type="RefSeq" id="WP_337318079.1">
    <property type="nucleotide sequence ID" value="NZ_JBBDGN010000002.1"/>
</dbReference>
<feature type="region of interest" description="Disordered" evidence="6">
    <location>
        <begin position="317"/>
        <end position="357"/>
    </location>
</feature>
<evidence type="ECO:0000256" key="5">
    <source>
        <dbReference type="ARBA" id="ARBA00023172"/>
    </source>
</evidence>
<keyword evidence="4" id="KW-0238">DNA-binding</keyword>
<dbReference type="Proteomes" id="UP001366085">
    <property type="component" value="Unassembled WGS sequence"/>
</dbReference>
<evidence type="ECO:0000256" key="1">
    <source>
        <dbReference type="ARBA" id="ARBA00002190"/>
    </source>
</evidence>
<protein>
    <submittedName>
        <fullName evidence="7">IS1249 family transposase</fullName>
    </submittedName>
</protein>
<evidence type="ECO:0000256" key="3">
    <source>
        <dbReference type="ARBA" id="ARBA00022578"/>
    </source>
</evidence>